<dbReference type="Pfam" id="PF15892">
    <property type="entry name" value="BNR_4"/>
    <property type="match status" value="1"/>
</dbReference>
<evidence type="ECO:0008006" key="3">
    <source>
        <dbReference type="Google" id="ProtNLM"/>
    </source>
</evidence>
<dbReference type="Proteomes" id="UP001270362">
    <property type="component" value="Unassembled WGS sequence"/>
</dbReference>
<gene>
    <name evidence="1" type="ORF">B0T22DRAFT_487056</name>
</gene>
<organism evidence="1 2">
    <name type="scientific">Podospora appendiculata</name>
    <dbReference type="NCBI Taxonomy" id="314037"/>
    <lineage>
        <taxon>Eukaryota</taxon>
        <taxon>Fungi</taxon>
        <taxon>Dikarya</taxon>
        <taxon>Ascomycota</taxon>
        <taxon>Pezizomycotina</taxon>
        <taxon>Sordariomycetes</taxon>
        <taxon>Sordariomycetidae</taxon>
        <taxon>Sordariales</taxon>
        <taxon>Podosporaceae</taxon>
        <taxon>Podospora</taxon>
    </lineage>
</organism>
<dbReference type="AlphaFoldDB" id="A0AAE0XH20"/>
<keyword evidence="2" id="KW-1185">Reference proteome</keyword>
<comment type="caution">
    <text evidence="1">The sequence shown here is derived from an EMBL/GenBank/DDBJ whole genome shotgun (WGS) entry which is preliminary data.</text>
</comment>
<evidence type="ECO:0000313" key="1">
    <source>
        <dbReference type="EMBL" id="KAK3693328.1"/>
    </source>
</evidence>
<evidence type="ECO:0000313" key="2">
    <source>
        <dbReference type="Proteomes" id="UP001270362"/>
    </source>
</evidence>
<protein>
    <recommendedName>
        <fullName evidence="3">Dockerin type 1</fullName>
    </recommendedName>
</protein>
<dbReference type="EMBL" id="JAULSO010000001">
    <property type="protein sequence ID" value="KAK3693328.1"/>
    <property type="molecule type" value="Genomic_DNA"/>
</dbReference>
<reference evidence="1" key="1">
    <citation type="journal article" date="2023" name="Mol. Phylogenet. Evol.">
        <title>Genome-scale phylogeny and comparative genomics of the fungal order Sordariales.</title>
        <authorList>
            <person name="Hensen N."/>
            <person name="Bonometti L."/>
            <person name="Westerberg I."/>
            <person name="Brannstrom I.O."/>
            <person name="Guillou S."/>
            <person name="Cros-Aarteil S."/>
            <person name="Calhoun S."/>
            <person name="Haridas S."/>
            <person name="Kuo A."/>
            <person name="Mondo S."/>
            <person name="Pangilinan J."/>
            <person name="Riley R."/>
            <person name="LaButti K."/>
            <person name="Andreopoulos B."/>
            <person name="Lipzen A."/>
            <person name="Chen C."/>
            <person name="Yan M."/>
            <person name="Daum C."/>
            <person name="Ng V."/>
            <person name="Clum A."/>
            <person name="Steindorff A."/>
            <person name="Ohm R.A."/>
            <person name="Martin F."/>
            <person name="Silar P."/>
            <person name="Natvig D.O."/>
            <person name="Lalanne C."/>
            <person name="Gautier V."/>
            <person name="Ament-Velasquez S.L."/>
            <person name="Kruys A."/>
            <person name="Hutchinson M.I."/>
            <person name="Powell A.J."/>
            <person name="Barry K."/>
            <person name="Miller A.N."/>
            <person name="Grigoriev I.V."/>
            <person name="Debuchy R."/>
            <person name="Gladieux P."/>
            <person name="Hiltunen Thoren M."/>
            <person name="Johannesson H."/>
        </authorList>
    </citation>
    <scope>NUCLEOTIDE SEQUENCE</scope>
    <source>
        <strain evidence="1">CBS 314.62</strain>
    </source>
</reference>
<name>A0AAE0XH20_9PEZI</name>
<accession>A0AAE0XH20</accession>
<sequence length="444" mass="49135">MLLEPPSVTVLGADPVHRRCVLNGAAFQQDAITSLNGWQYAVFYASLPPPAASEPLFIHLARRELPHGDWEVLVLDDYPQTVDDGHNTVQLGICPGDGTIHLSYDHHCDILRYRHSIPNLAARPSEFKWTPALFTLTLSYLPGLPPSHAPFSYVTYPRFIPTAQNLLLTLRDGKAGLGNDHLYLYSPSTQHFSYIGAHLTGLQSNPYIHGLTYHHASRRLHTTWVYRDFVCYPGWDDPQDTKHKQQAGPNGAENNHDICYAYSDDEGHTWKNGAGTTVADMMKKGETIANDAEGITAFAIPKGSGLMNQEAQAVDKDGGVHVLNRDTLDGTHMWKHYYRSPGGPWTQRALRPITPGSRRGRLAVTNNGALYIILPDSTSATMQILRATPADDYATYEQVWEGHGVTGEPLVDSARLEREDVLSLFACAAAGDGKRDVVVMDFRV</sequence>
<proteinExistence type="predicted"/>
<reference evidence="1" key="2">
    <citation type="submission" date="2023-06" db="EMBL/GenBank/DDBJ databases">
        <authorList>
            <consortium name="Lawrence Berkeley National Laboratory"/>
            <person name="Haridas S."/>
            <person name="Hensen N."/>
            <person name="Bonometti L."/>
            <person name="Westerberg I."/>
            <person name="Brannstrom I.O."/>
            <person name="Guillou S."/>
            <person name="Cros-Aarteil S."/>
            <person name="Calhoun S."/>
            <person name="Kuo A."/>
            <person name="Mondo S."/>
            <person name="Pangilinan J."/>
            <person name="Riley R."/>
            <person name="Labutti K."/>
            <person name="Andreopoulos B."/>
            <person name="Lipzen A."/>
            <person name="Chen C."/>
            <person name="Yanf M."/>
            <person name="Daum C."/>
            <person name="Ng V."/>
            <person name="Clum A."/>
            <person name="Steindorff A."/>
            <person name="Ohm R."/>
            <person name="Martin F."/>
            <person name="Silar P."/>
            <person name="Natvig D."/>
            <person name="Lalanne C."/>
            <person name="Gautier V."/>
            <person name="Ament-Velasquez S.L."/>
            <person name="Kruys A."/>
            <person name="Hutchinson M.I."/>
            <person name="Powell A.J."/>
            <person name="Barry K."/>
            <person name="Miller A.N."/>
            <person name="Grigoriev I.V."/>
            <person name="Debuchy R."/>
            <person name="Gladieux P."/>
            <person name="Thoren M.H."/>
            <person name="Johannesson H."/>
        </authorList>
    </citation>
    <scope>NUCLEOTIDE SEQUENCE</scope>
    <source>
        <strain evidence="1">CBS 314.62</strain>
    </source>
</reference>